<dbReference type="Proteomes" id="UP001321475">
    <property type="component" value="Chromosome"/>
</dbReference>
<evidence type="ECO:0000256" key="4">
    <source>
        <dbReference type="ARBA" id="ARBA00022837"/>
    </source>
</evidence>
<dbReference type="EMBL" id="AP027729">
    <property type="protein sequence ID" value="BDZ42189.1"/>
    <property type="molecule type" value="Genomic_DNA"/>
</dbReference>
<proteinExistence type="inferred from homology"/>
<keyword evidence="3" id="KW-0378">Hydrolase</keyword>
<reference evidence="7" key="1">
    <citation type="journal article" date="2019" name="Int. J. Syst. Evol. Microbiol.">
        <title>The Global Catalogue of Microorganisms (GCM) 10K type strain sequencing project: providing services to taxonomists for standard genome sequencing and annotation.</title>
        <authorList>
            <consortium name="The Broad Institute Genomics Platform"/>
            <consortium name="The Broad Institute Genome Sequencing Center for Infectious Disease"/>
            <person name="Wu L."/>
            <person name="Ma J."/>
        </authorList>
    </citation>
    <scope>NUCLEOTIDE SEQUENCE [LARGE SCALE GENOMIC DNA]</scope>
    <source>
        <strain evidence="7">NBRC 108565</strain>
    </source>
</reference>
<name>A0ABM8G249_9CELL</name>
<evidence type="ECO:0000259" key="5">
    <source>
        <dbReference type="Pfam" id="PF00884"/>
    </source>
</evidence>
<evidence type="ECO:0000313" key="7">
    <source>
        <dbReference type="Proteomes" id="UP001321475"/>
    </source>
</evidence>
<dbReference type="RefSeq" id="WP_286219201.1">
    <property type="nucleotide sequence ID" value="NZ_AP027729.1"/>
</dbReference>
<evidence type="ECO:0000256" key="2">
    <source>
        <dbReference type="ARBA" id="ARBA00022723"/>
    </source>
</evidence>
<evidence type="ECO:0000313" key="6">
    <source>
        <dbReference type="EMBL" id="BDZ42189.1"/>
    </source>
</evidence>
<dbReference type="SUPFAM" id="SSF53649">
    <property type="entry name" value="Alkaline phosphatase-like"/>
    <property type="match status" value="1"/>
</dbReference>
<evidence type="ECO:0000256" key="1">
    <source>
        <dbReference type="ARBA" id="ARBA00008779"/>
    </source>
</evidence>
<dbReference type="Pfam" id="PF00884">
    <property type="entry name" value="Sulfatase"/>
    <property type="match status" value="1"/>
</dbReference>
<keyword evidence="7" id="KW-1185">Reference proteome</keyword>
<dbReference type="PANTHER" id="PTHR42693:SF53">
    <property type="entry name" value="ENDO-4-O-SULFATASE"/>
    <property type="match status" value="1"/>
</dbReference>
<evidence type="ECO:0000256" key="3">
    <source>
        <dbReference type="ARBA" id="ARBA00022801"/>
    </source>
</evidence>
<gene>
    <name evidence="6" type="primary">mdsA</name>
    <name evidence="6" type="ORF">GCM10025865_14880</name>
</gene>
<dbReference type="InterPro" id="IPR017850">
    <property type="entry name" value="Alkaline_phosphatase_core_sf"/>
</dbReference>
<comment type="similarity">
    <text evidence="1">Belongs to the sulfatase family.</text>
</comment>
<feature type="domain" description="Sulfatase N-terminal" evidence="5">
    <location>
        <begin position="11"/>
        <end position="319"/>
    </location>
</feature>
<dbReference type="PROSITE" id="PS00523">
    <property type="entry name" value="SULFATASE_1"/>
    <property type="match status" value="1"/>
</dbReference>
<keyword evidence="4" id="KW-0106">Calcium</keyword>
<dbReference type="Gene3D" id="3.40.720.10">
    <property type="entry name" value="Alkaline Phosphatase, subunit A"/>
    <property type="match status" value="1"/>
</dbReference>
<protein>
    <submittedName>
        <fullName evidence="6">Acetylglucosamine-6-sulfatase</fullName>
    </submittedName>
</protein>
<dbReference type="PANTHER" id="PTHR42693">
    <property type="entry name" value="ARYLSULFATASE FAMILY MEMBER"/>
    <property type="match status" value="1"/>
</dbReference>
<dbReference type="InterPro" id="IPR000917">
    <property type="entry name" value="Sulfatase_N"/>
</dbReference>
<dbReference type="PROSITE" id="PS00149">
    <property type="entry name" value="SULFATASE_2"/>
    <property type="match status" value="1"/>
</dbReference>
<dbReference type="InterPro" id="IPR024607">
    <property type="entry name" value="Sulfatase_CS"/>
</dbReference>
<accession>A0ABM8G249</accession>
<dbReference type="InterPro" id="IPR050738">
    <property type="entry name" value="Sulfatase"/>
</dbReference>
<keyword evidence="2" id="KW-0479">Metal-binding</keyword>
<sequence>MTDGGRAARRPNVIVFFTDQQRADTLGVTGNPSGLTPNLDRMAGRGTMFEAACASNPVCAPSRAAVLTGRYPTEAGVHNNLMPLDPSIPTLGQIYQEAGYRTGYIGKWHLGSTNPVPREERQGYDHWLASNLLEFTSDAYRTVVYDDDGTPVELPGYRADGITDAAIRFIAESSDEPFFLFVSLLEPHHQNETDNYPAPEVYEKAFKDAWVPPDLAALGGTAPQHLPGYYGQVKRLDECMGRLRDVLVSLEIDGDTIVTYTSDHGAHFKTRNDEYKRSCHDASIRVPLLMEGPGIAAGRRVESPVCTVDLAPTLLEASGLARPEGMRDRSLLRDHGLDEDVFIQVSEAETGRALRTRRWKYHVVADLEGDPATTDAYRELELFDVSIDPYELDNLIDSEGHRDVAEQLRARLCSRVLEIEGIEPSIIKFGGQGRPLRSVEPTVRLSGLRGERFGHQGPRRTEVVR</sequence>
<organism evidence="6 7">
    <name type="scientific">Paraoerskovia sediminicola</name>
    <dbReference type="NCBI Taxonomy" id="1138587"/>
    <lineage>
        <taxon>Bacteria</taxon>
        <taxon>Bacillati</taxon>
        <taxon>Actinomycetota</taxon>
        <taxon>Actinomycetes</taxon>
        <taxon>Micrococcales</taxon>
        <taxon>Cellulomonadaceae</taxon>
        <taxon>Paraoerskovia</taxon>
    </lineage>
</organism>